<keyword evidence="2" id="KW-0597">Phosphoprotein</keyword>
<proteinExistence type="predicted"/>
<dbReference type="InterPro" id="IPR020841">
    <property type="entry name" value="PKS_Beta-ketoAc_synthase_dom"/>
</dbReference>
<evidence type="ECO:0000256" key="2">
    <source>
        <dbReference type="ARBA" id="ARBA00022553"/>
    </source>
</evidence>
<dbReference type="PANTHER" id="PTHR43775">
    <property type="entry name" value="FATTY ACID SYNTHASE"/>
    <property type="match status" value="1"/>
</dbReference>
<gene>
    <name evidence="6" type="ORF">CDD81_5632</name>
</gene>
<dbReference type="InterPro" id="IPR050091">
    <property type="entry name" value="PKS_NRPS_Biosynth_Enz"/>
</dbReference>
<evidence type="ECO:0000256" key="3">
    <source>
        <dbReference type="ARBA" id="ARBA00022679"/>
    </source>
</evidence>
<evidence type="ECO:0000256" key="1">
    <source>
        <dbReference type="ARBA" id="ARBA00022450"/>
    </source>
</evidence>
<dbReference type="STRING" id="1399860.A0A2C5Y9U0"/>
<evidence type="ECO:0000313" key="7">
    <source>
        <dbReference type="Proteomes" id="UP000226192"/>
    </source>
</evidence>
<evidence type="ECO:0000313" key="6">
    <source>
        <dbReference type="EMBL" id="PHH63651.1"/>
    </source>
</evidence>
<name>A0A2C5Y9U0_9HYPO</name>
<organism evidence="6 7">
    <name type="scientific">Ophiocordyceps australis</name>
    <dbReference type="NCBI Taxonomy" id="1399860"/>
    <lineage>
        <taxon>Eukaryota</taxon>
        <taxon>Fungi</taxon>
        <taxon>Dikarya</taxon>
        <taxon>Ascomycota</taxon>
        <taxon>Pezizomycotina</taxon>
        <taxon>Sordariomycetes</taxon>
        <taxon>Hypocreomycetidae</taxon>
        <taxon>Hypocreales</taxon>
        <taxon>Ophiocordycipitaceae</taxon>
        <taxon>Ophiocordyceps</taxon>
    </lineage>
</organism>
<dbReference type="GO" id="GO:0044550">
    <property type="term" value="P:secondary metabolite biosynthetic process"/>
    <property type="evidence" value="ECO:0007669"/>
    <property type="project" value="TreeGrafter"/>
</dbReference>
<dbReference type="Pfam" id="PF00109">
    <property type="entry name" value="ketoacyl-synt"/>
    <property type="match status" value="1"/>
</dbReference>
<dbReference type="PANTHER" id="PTHR43775:SF49">
    <property type="entry name" value="SYNTHASE, PUTATIVE (JCVI)-RELATED"/>
    <property type="match status" value="1"/>
</dbReference>
<keyword evidence="4" id="KW-0511">Multifunctional enzyme</keyword>
<keyword evidence="7" id="KW-1185">Reference proteome</keyword>
<protein>
    <recommendedName>
        <fullName evidence="5">Ketosynthase family 3 (KS3) domain-containing protein</fullName>
    </recommendedName>
</protein>
<keyword evidence="3" id="KW-0808">Transferase</keyword>
<dbReference type="CDD" id="cd00833">
    <property type="entry name" value="PKS"/>
    <property type="match status" value="1"/>
</dbReference>
<evidence type="ECO:0000259" key="5">
    <source>
        <dbReference type="PROSITE" id="PS52004"/>
    </source>
</evidence>
<dbReference type="SUPFAM" id="SSF53901">
    <property type="entry name" value="Thiolase-like"/>
    <property type="match status" value="1"/>
</dbReference>
<dbReference type="AlphaFoldDB" id="A0A2C5Y9U0"/>
<dbReference type="GO" id="GO:0006633">
    <property type="term" value="P:fatty acid biosynthetic process"/>
    <property type="evidence" value="ECO:0007669"/>
    <property type="project" value="TreeGrafter"/>
</dbReference>
<dbReference type="GO" id="GO:0004312">
    <property type="term" value="F:fatty acid synthase activity"/>
    <property type="evidence" value="ECO:0007669"/>
    <property type="project" value="TreeGrafter"/>
</dbReference>
<dbReference type="InterPro" id="IPR014030">
    <property type="entry name" value="Ketoacyl_synth_N"/>
</dbReference>
<feature type="domain" description="Ketosynthase family 3 (KS3)" evidence="5">
    <location>
        <begin position="9"/>
        <end position="171"/>
    </location>
</feature>
<dbReference type="InterPro" id="IPR016039">
    <property type="entry name" value="Thiolase-like"/>
</dbReference>
<comment type="caution">
    <text evidence="6">The sequence shown here is derived from an EMBL/GenBank/DDBJ whole genome shotgun (WGS) entry which is preliminary data.</text>
</comment>
<accession>A0A2C5Y9U0</accession>
<evidence type="ECO:0000256" key="4">
    <source>
        <dbReference type="ARBA" id="ARBA00023268"/>
    </source>
</evidence>
<sequence>MTIKSYSPPPPIAIVGIGLRLPGSLSTTKDFWDFLLSKKDGRCRVPKDRYNVDAFRGPGRDQVASEYGYFLKDTNLRAFDVGFFSLSQSEAAMLDPQQRLLLEVVWECMENAGQTNWQGTDIGCFVGSYGQDWHDMISLDTQSSSIYRITGNSDFVLSNRISYEFDLKGPR</sequence>
<dbReference type="SMART" id="SM00825">
    <property type="entry name" value="PKS_KS"/>
    <property type="match status" value="1"/>
</dbReference>
<dbReference type="Proteomes" id="UP000226192">
    <property type="component" value="Unassembled WGS sequence"/>
</dbReference>
<dbReference type="PROSITE" id="PS52004">
    <property type="entry name" value="KS3_2"/>
    <property type="match status" value="1"/>
</dbReference>
<dbReference type="Gene3D" id="3.40.47.10">
    <property type="match status" value="1"/>
</dbReference>
<keyword evidence="1" id="KW-0596">Phosphopantetheine</keyword>
<reference evidence="6 7" key="1">
    <citation type="submission" date="2017-06" db="EMBL/GenBank/DDBJ databases">
        <title>Ant-infecting Ophiocordyceps genomes reveal a high diversity of potential behavioral manipulation genes and a possible major role for enterotoxins.</title>
        <authorList>
            <person name="De Bekker C."/>
            <person name="Evans H.C."/>
            <person name="Brachmann A."/>
            <person name="Hughes D.P."/>
        </authorList>
    </citation>
    <scope>NUCLEOTIDE SEQUENCE [LARGE SCALE GENOMIC DNA]</scope>
    <source>
        <strain evidence="6 7">Map64</strain>
    </source>
</reference>
<dbReference type="OrthoDB" id="329835at2759"/>
<dbReference type="EMBL" id="NJET01000045">
    <property type="protein sequence ID" value="PHH63651.1"/>
    <property type="molecule type" value="Genomic_DNA"/>
</dbReference>